<dbReference type="OrthoDB" id="9800326at2"/>
<dbReference type="InterPro" id="IPR036390">
    <property type="entry name" value="WH_DNA-bd_sf"/>
</dbReference>
<dbReference type="InterPro" id="IPR011991">
    <property type="entry name" value="ArsR-like_HTH"/>
</dbReference>
<dbReference type="EMBL" id="QKLU01000005">
    <property type="protein sequence ID" value="PYF72900.1"/>
    <property type="molecule type" value="Genomic_DNA"/>
</dbReference>
<evidence type="ECO:0000313" key="6">
    <source>
        <dbReference type="Proteomes" id="UP000248198"/>
    </source>
</evidence>
<name>A0A318UBU5_9SPHI</name>
<proteinExistence type="predicted"/>
<keyword evidence="3" id="KW-0804">Transcription</keyword>
<dbReference type="InterPro" id="IPR036388">
    <property type="entry name" value="WH-like_DNA-bd_sf"/>
</dbReference>
<dbReference type="GO" id="GO:0043200">
    <property type="term" value="P:response to amino acid"/>
    <property type="evidence" value="ECO:0007669"/>
    <property type="project" value="TreeGrafter"/>
</dbReference>
<dbReference type="SUPFAM" id="SSF46785">
    <property type="entry name" value="Winged helix' DNA-binding domain"/>
    <property type="match status" value="1"/>
</dbReference>
<dbReference type="PROSITE" id="PS50956">
    <property type="entry name" value="HTH_ASNC_2"/>
    <property type="match status" value="1"/>
</dbReference>
<gene>
    <name evidence="5" type="ORF">B0O44_105274</name>
</gene>
<dbReference type="InterPro" id="IPR019887">
    <property type="entry name" value="Tscrpt_reg_AsnC/Lrp_C"/>
</dbReference>
<feature type="domain" description="HTH asnC-type" evidence="4">
    <location>
        <begin position="6"/>
        <end position="71"/>
    </location>
</feature>
<accession>A0A318UBU5</accession>
<dbReference type="SUPFAM" id="SSF54909">
    <property type="entry name" value="Dimeric alpha+beta barrel"/>
    <property type="match status" value="1"/>
</dbReference>
<protein>
    <submittedName>
        <fullName evidence="5">Lrp/AsnC family leucine-responsive transcriptional regulator/Lrp/AsnC family transcriptional regulator</fullName>
    </submittedName>
</protein>
<sequence length="171" mass="19821">MGKFQLDSTDIFILNLLQYDGQKVQKELAGLLNISESSINQRIKKLKNANYIKSTVAILNHEKIKPCIAFIEITLKSNTAQNLQDFKETIKNYVEVRFCYHLTGSVDFLLKVLTKDLYTHHEFIQKKIRKIPYIEKMNAMLMLSEDKNETALPLNLLMGLFMLINSSIFMD</sequence>
<keyword evidence="2" id="KW-0238">DNA-binding</keyword>
<evidence type="ECO:0000313" key="5">
    <source>
        <dbReference type="EMBL" id="PYF72900.1"/>
    </source>
</evidence>
<dbReference type="GO" id="GO:0005829">
    <property type="term" value="C:cytosol"/>
    <property type="evidence" value="ECO:0007669"/>
    <property type="project" value="TreeGrafter"/>
</dbReference>
<dbReference type="Pfam" id="PF13412">
    <property type="entry name" value="HTH_24"/>
    <property type="match status" value="1"/>
</dbReference>
<keyword evidence="1" id="KW-0805">Transcription regulation</keyword>
<dbReference type="AlphaFoldDB" id="A0A318UBU5"/>
<dbReference type="SMART" id="SM00344">
    <property type="entry name" value="HTH_ASNC"/>
    <property type="match status" value="1"/>
</dbReference>
<comment type="caution">
    <text evidence="5">The sequence shown here is derived from an EMBL/GenBank/DDBJ whole genome shotgun (WGS) entry which is preliminary data.</text>
</comment>
<evidence type="ECO:0000259" key="4">
    <source>
        <dbReference type="PROSITE" id="PS50956"/>
    </source>
</evidence>
<dbReference type="Gene3D" id="3.30.70.920">
    <property type="match status" value="1"/>
</dbReference>
<dbReference type="GO" id="GO:0006355">
    <property type="term" value="P:regulation of DNA-templated transcription"/>
    <property type="evidence" value="ECO:0007669"/>
    <property type="project" value="UniProtKB-ARBA"/>
</dbReference>
<dbReference type="Gene3D" id="1.10.10.10">
    <property type="entry name" value="Winged helix-like DNA-binding domain superfamily/Winged helix DNA-binding domain"/>
    <property type="match status" value="1"/>
</dbReference>
<organism evidence="5 6">
    <name type="scientific">Pedobacter nutrimenti</name>
    <dbReference type="NCBI Taxonomy" id="1241337"/>
    <lineage>
        <taxon>Bacteria</taxon>
        <taxon>Pseudomonadati</taxon>
        <taxon>Bacteroidota</taxon>
        <taxon>Sphingobacteriia</taxon>
        <taxon>Sphingobacteriales</taxon>
        <taxon>Sphingobacteriaceae</taxon>
        <taxon>Pedobacter</taxon>
    </lineage>
</organism>
<dbReference type="Proteomes" id="UP000248198">
    <property type="component" value="Unassembled WGS sequence"/>
</dbReference>
<dbReference type="InterPro" id="IPR000485">
    <property type="entry name" value="AsnC-type_HTH_dom"/>
</dbReference>
<dbReference type="InterPro" id="IPR019888">
    <property type="entry name" value="Tscrpt_reg_AsnC-like"/>
</dbReference>
<dbReference type="InterPro" id="IPR011008">
    <property type="entry name" value="Dimeric_a/b-barrel"/>
</dbReference>
<evidence type="ECO:0000256" key="1">
    <source>
        <dbReference type="ARBA" id="ARBA00023015"/>
    </source>
</evidence>
<keyword evidence="6" id="KW-1185">Reference proteome</keyword>
<dbReference type="RefSeq" id="WP_110832760.1">
    <property type="nucleotide sequence ID" value="NZ_QKLU01000005.1"/>
</dbReference>
<dbReference type="GO" id="GO:0043565">
    <property type="term" value="F:sequence-specific DNA binding"/>
    <property type="evidence" value="ECO:0007669"/>
    <property type="project" value="InterPro"/>
</dbReference>
<dbReference type="CDD" id="cd00090">
    <property type="entry name" value="HTH_ARSR"/>
    <property type="match status" value="1"/>
</dbReference>
<reference evidence="5 6" key="1">
    <citation type="submission" date="2018-06" db="EMBL/GenBank/DDBJ databases">
        <title>Genomic Encyclopedia of Archaeal and Bacterial Type Strains, Phase II (KMG-II): from individual species to whole genera.</title>
        <authorList>
            <person name="Goeker M."/>
        </authorList>
    </citation>
    <scope>NUCLEOTIDE SEQUENCE [LARGE SCALE GENOMIC DNA]</scope>
    <source>
        <strain evidence="5 6">DSM 27372</strain>
    </source>
</reference>
<dbReference type="Pfam" id="PF01037">
    <property type="entry name" value="AsnC_trans_reg"/>
    <property type="match status" value="1"/>
</dbReference>
<dbReference type="PRINTS" id="PR00033">
    <property type="entry name" value="HTHASNC"/>
</dbReference>
<evidence type="ECO:0000256" key="3">
    <source>
        <dbReference type="ARBA" id="ARBA00023163"/>
    </source>
</evidence>
<dbReference type="PANTHER" id="PTHR30154:SF34">
    <property type="entry name" value="TRANSCRIPTIONAL REGULATOR AZLB"/>
    <property type="match status" value="1"/>
</dbReference>
<dbReference type="PANTHER" id="PTHR30154">
    <property type="entry name" value="LEUCINE-RESPONSIVE REGULATORY PROTEIN"/>
    <property type="match status" value="1"/>
</dbReference>
<evidence type="ECO:0000256" key="2">
    <source>
        <dbReference type="ARBA" id="ARBA00023125"/>
    </source>
</evidence>